<keyword evidence="6" id="KW-1185">Reference proteome</keyword>
<dbReference type="PANTHER" id="PTHR43201">
    <property type="entry name" value="ACYL-COA SYNTHETASE"/>
    <property type="match status" value="1"/>
</dbReference>
<dbReference type="InterPro" id="IPR000873">
    <property type="entry name" value="AMP-dep_synth/lig_dom"/>
</dbReference>
<protein>
    <submittedName>
        <fullName evidence="5">2,3-dihydroxybenzoate-AMP ligase</fullName>
    </submittedName>
</protein>
<dbReference type="RefSeq" id="WP_109534726.1">
    <property type="nucleotide sequence ID" value="NZ_QEYD01000012.1"/>
</dbReference>
<feature type="domain" description="AMP-dependent synthetase/ligase" evidence="3">
    <location>
        <begin position="44"/>
        <end position="416"/>
    </location>
</feature>
<keyword evidence="2 5" id="KW-0436">Ligase</keyword>
<comment type="similarity">
    <text evidence="1">Belongs to the ATP-dependent AMP-binding enzyme family.</text>
</comment>
<evidence type="ECO:0000259" key="3">
    <source>
        <dbReference type="Pfam" id="PF00501"/>
    </source>
</evidence>
<reference evidence="5 6" key="1">
    <citation type="submission" date="2018-05" db="EMBL/GenBank/DDBJ databases">
        <title>Pararhodobacter marina sp. nov., isolated from deep-sea water of the Indian Ocean.</title>
        <authorList>
            <person name="Lai Q.Sr."/>
            <person name="Liu X."/>
            <person name="Shao Z."/>
        </authorList>
    </citation>
    <scope>NUCLEOTIDE SEQUENCE [LARGE SCALE GENOMIC DNA]</scope>
    <source>
        <strain evidence="5 6">CIC4N-9</strain>
    </source>
</reference>
<dbReference type="Gene3D" id="3.30.300.30">
    <property type="match status" value="1"/>
</dbReference>
<dbReference type="Proteomes" id="UP000244940">
    <property type="component" value="Unassembled WGS sequence"/>
</dbReference>
<dbReference type="InterPro" id="IPR042099">
    <property type="entry name" value="ANL_N_sf"/>
</dbReference>
<dbReference type="AlphaFoldDB" id="A0A2U2C5P6"/>
<dbReference type="SUPFAM" id="SSF56801">
    <property type="entry name" value="Acetyl-CoA synthetase-like"/>
    <property type="match status" value="1"/>
</dbReference>
<feature type="domain" description="AMP-binding enzyme C-terminal" evidence="4">
    <location>
        <begin position="468"/>
        <end position="544"/>
    </location>
</feature>
<organism evidence="5 6">
    <name type="scientific">Pararhodobacter marinus</name>
    <dbReference type="NCBI Taxonomy" id="2184063"/>
    <lineage>
        <taxon>Bacteria</taxon>
        <taxon>Pseudomonadati</taxon>
        <taxon>Pseudomonadota</taxon>
        <taxon>Alphaproteobacteria</taxon>
        <taxon>Rhodobacterales</taxon>
        <taxon>Paracoccaceae</taxon>
        <taxon>Pararhodobacter</taxon>
    </lineage>
</organism>
<accession>A0A2U2C5P6</accession>
<sequence length="562" mass="60515">MTSPFPPEIRARYRDEGHWGDVTLPAMFAATCARVPERLGLVDAPNRPQVAGGTVRRMTYAAMREAVDRYAALLQAQGLGPGSLIATQLPNIAETVLLYLAIGQIGAVLSPISIAYRSAELRDLSKVAGFDAYISLASLKGQPFYAERLDALPGGVLRLGIGDGLPDSVTPLDIDAPGIPAPTPAELDADALYAVFWTSGTEGVPKAVPKTHNNMMASSLGAWKKLNLPDGANILAPFPFVNAAAVSGLMMCWMRTAGALFLHHPFDVAVFLEQLKTEDVTYTMVAPTVLVYLRGLASDPDLHPALNRLIAIGTGSAPPDPEVFVFFQERFGIPVVNFFGSNEGAQMCSSVDRLPDPRQRATFFPRDGDENWKPDLRTANGGSFTLVDPATGAPVTEPGALGEMYHRGPALLPGYYSRAGLDRSKFTTDGFFPSGDLFQISDCGTLIRFHARSRELIVRGGMKISPVELDNVLSALPGVREVATAAYADSQMGEKVCLFAAMNPGESLTLPDVTAFCDRIGLAKFKWPERLEIVEALPRTPLAKLDRKALARWLAEHGEAHA</sequence>
<gene>
    <name evidence="5" type="ORF">C4N9_17910</name>
</gene>
<evidence type="ECO:0000259" key="4">
    <source>
        <dbReference type="Pfam" id="PF13193"/>
    </source>
</evidence>
<dbReference type="OrthoDB" id="7842397at2"/>
<dbReference type="InterPro" id="IPR025110">
    <property type="entry name" value="AMP-bd_C"/>
</dbReference>
<comment type="caution">
    <text evidence="5">The sequence shown here is derived from an EMBL/GenBank/DDBJ whole genome shotgun (WGS) entry which is preliminary data.</text>
</comment>
<evidence type="ECO:0000256" key="2">
    <source>
        <dbReference type="ARBA" id="ARBA00022598"/>
    </source>
</evidence>
<proteinExistence type="inferred from homology"/>
<dbReference type="GO" id="GO:0031956">
    <property type="term" value="F:medium-chain fatty acid-CoA ligase activity"/>
    <property type="evidence" value="ECO:0007669"/>
    <property type="project" value="TreeGrafter"/>
</dbReference>
<dbReference type="Gene3D" id="3.40.50.12780">
    <property type="entry name" value="N-terminal domain of ligase-like"/>
    <property type="match status" value="1"/>
</dbReference>
<dbReference type="GO" id="GO:0006631">
    <property type="term" value="P:fatty acid metabolic process"/>
    <property type="evidence" value="ECO:0007669"/>
    <property type="project" value="TreeGrafter"/>
</dbReference>
<dbReference type="GeneID" id="94366772"/>
<dbReference type="PROSITE" id="PS00455">
    <property type="entry name" value="AMP_BINDING"/>
    <property type="match status" value="1"/>
</dbReference>
<dbReference type="PANTHER" id="PTHR43201:SF5">
    <property type="entry name" value="MEDIUM-CHAIN ACYL-COA LIGASE ACSF2, MITOCHONDRIAL"/>
    <property type="match status" value="1"/>
</dbReference>
<dbReference type="InterPro" id="IPR020845">
    <property type="entry name" value="AMP-binding_CS"/>
</dbReference>
<dbReference type="Pfam" id="PF00501">
    <property type="entry name" value="AMP-binding"/>
    <property type="match status" value="1"/>
</dbReference>
<evidence type="ECO:0000313" key="6">
    <source>
        <dbReference type="Proteomes" id="UP000244940"/>
    </source>
</evidence>
<evidence type="ECO:0000256" key="1">
    <source>
        <dbReference type="ARBA" id="ARBA00006432"/>
    </source>
</evidence>
<dbReference type="Pfam" id="PF13193">
    <property type="entry name" value="AMP-binding_C"/>
    <property type="match status" value="1"/>
</dbReference>
<name>A0A2U2C5P6_9RHOB</name>
<dbReference type="InterPro" id="IPR045851">
    <property type="entry name" value="AMP-bd_C_sf"/>
</dbReference>
<evidence type="ECO:0000313" key="5">
    <source>
        <dbReference type="EMBL" id="PWE27182.1"/>
    </source>
</evidence>
<dbReference type="EMBL" id="QEYD01000012">
    <property type="protein sequence ID" value="PWE27182.1"/>
    <property type="molecule type" value="Genomic_DNA"/>
</dbReference>